<sequence length="146" mass="16138">MGRRQIGRSVDQITLSLRHVYRQSSIAPFLSDAASASIPTASPSILPAVFKAGKTIYYLQILKEENLILCAHDMIRQVCTEQPKLQPLRFGGLATTIGKFAVTGLLGSTTLEDYMMNLTRNATLLALVALQKDESGESYSFDQWQQ</sequence>
<dbReference type="Proteomes" id="UP001472677">
    <property type="component" value="Unassembled WGS sequence"/>
</dbReference>
<accession>A0ABR2EDC5</accession>
<reference evidence="1 2" key="1">
    <citation type="journal article" date="2024" name="G3 (Bethesda)">
        <title>Genome assembly of Hibiscus sabdariffa L. provides insights into metabolisms of medicinal natural products.</title>
        <authorList>
            <person name="Kim T."/>
        </authorList>
    </citation>
    <scope>NUCLEOTIDE SEQUENCE [LARGE SCALE GENOMIC DNA]</scope>
    <source>
        <strain evidence="1">TK-2024</strain>
        <tissue evidence="1">Old leaves</tissue>
    </source>
</reference>
<evidence type="ECO:0000313" key="1">
    <source>
        <dbReference type="EMBL" id="KAK8558651.1"/>
    </source>
</evidence>
<evidence type="ECO:0000313" key="2">
    <source>
        <dbReference type="Proteomes" id="UP001472677"/>
    </source>
</evidence>
<organism evidence="1 2">
    <name type="scientific">Hibiscus sabdariffa</name>
    <name type="common">roselle</name>
    <dbReference type="NCBI Taxonomy" id="183260"/>
    <lineage>
        <taxon>Eukaryota</taxon>
        <taxon>Viridiplantae</taxon>
        <taxon>Streptophyta</taxon>
        <taxon>Embryophyta</taxon>
        <taxon>Tracheophyta</taxon>
        <taxon>Spermatophyta</taxon>
        <taxon>Magnoliopsida</taxon>
        <taxon>eudicotyledons</taxon>
        <taxon>Gunneridae</taxon>
        <taxon>Pentapetalae</taxon>
        <taxon>rosids</taxon>
        <taxon>malvids</taxon>
        <taxon>Malvales</taxon>
        <taxon>Malvaceae</taxon>
        <taxon>Malvoideae</taxon>
        <taxon>Hibiscus</taxon>
    </lineage>
</organism>
<name>A0ABR2EDC5_9ROSI</name>
<gene>
    <name evidence="1" type="ORF">V6N12_041951</name>
</gene>
<keyword evidence="2" id="KW-1185">Reference proteome</keyword>
<comment type="caution">
    <text evidence="1">The sequence shown here is derived from an EMBL/GenBank/DDBJ whole genome shotgun (WGS) entry which is preliminary data.</text>
</comment>
<dbReference type="EMBL" id="JBBPBM010000015">
    <property type="protein sequence ID" value="KAK8558651.1"/>
    <property type="molecule type" value="Genomic_DNA"/>
</dbReference>
<proteinExistence type="predicted"/>
<protein>
    <submittedName>
        <fullName evidence="1">Uncharacterized protein</fullName>
    </submittedName>
</protein>